<dbReference type="InterPro" id="IPR011712">
    <property type="entry name" value="Sig_transdc_His_kin_sub3_dim/P"/>
</dbReference>
<comment type="catalytic activity">
    <reaction evidence="1">
        <text>ATP + protein L-histidine = ADP + protein N-phospho-L-histidine.</text>
        <dbReference type="EC" id="2.7.13.3"/>
    </reaction>
</comment>
<keyword evidence="5" id="KW-0547">Nucleotide-binding</keyword>
<evidence type="ECO:0000256" key="8">
    <source>
        <dbReference type="ARBA" id="ARBA00023012"/>
    </source>
</evidence>
<keyword evidence="9" id="KW-1133">Transmembrane helix</keyword>
<keyword evidence="7" id="KW-0067">ATP-binding</keyword>
<dbReference type="InterPro" id="IPR036890">
    <property type="entry name" value="HATPase_C_sf"/>
</dbReference>
<organism evidence="13 14">
    <name type="scientific">Angustibacter luteus</name>
    <dbReference type="NCBI Taxonomy" id="658456"/>
    <lineage>
        <taxon>Bacteria</taxon>
        <taxon>Bacillati</taxon>
        <taxon>Actinomycetota</taxon>
        <taxon>Actinomycetes</taxon>
        <taxon>Kineosporiales</taxon>
        <taxon>Kineosporiaceae</taxon>
    </lineage>
</organism>
<dbReference type="PANTHER" id="PTHR24421">
    <property type="entry name" value="NITRATE/NITRITE SENSOR PROTEIN NARX-RELATED"/>
    <property type="match status" value="1"/>
</dbReference>
<evidence type="ECO:0000256" key="6">
    <source>
        <dbReference type="ARBA" id="ARBA00022777"/>
    </source>
</evidence>
<dbReference type="InterPro" id="IPR003594">
    <property type="entry name" value="HATPase_dom"/>
</dbReference>
<evidence type="ECO:0000256" key="7">
    <source>
        <dbReference type="ARBA" id="ARBA00022840"/>
    </source>
</evidence>
<feature type="transmembrane region" description="Helical" evidence="9">
    <location>
        <begin position="90"/>
        <end position="108"/>
    </location>
</feature>
<evidence type="ECO:0000313" key="13">
    <source>
        <dbReference type="EMBL" id="MFC6008336.1"/>
    </source>
</evidence>
<feature type="transmembrane region" description="Helical" evidence="9">
    <location>
        <begin position="64"/>
        <end position="84"/>
    </location>
</feature>
<dbReference type="Proteomes" id="UP001596189">
    <property type="component" value="Unassembled WGS sequence"/>
</dbReference>
<dbReference type="GO" id="GO:0016301">
    <property type="term" value="F:kinase activity"/>
    <property type="evidence" value="ECO:0007669"/>
    <property type="project" value="UniProtKB-KW"/>
</dbReference>
<dbReference type="EMBL" id="JBHSRD010000004">
    <property type="protein sequence ID" value="MFC6008336.1"/>
    <property type="molecule type" value="Genomic_DNA"/>
</dbReference>
<keyword evidence="8" id="KW-0902">Two-component regulatory system</keyword>
<feature type="domain" description="DUF7134" evidence="12">
    <location>
        <begin position="3"/>
        <end position="112"/>
    </location>
</feature>
<evidence type="ECO:0000256" key="3">
    <source>
        <dbReference type="ARBA" id="ARBA00022553"/>
    </source>
</evidence>
<dbReference type="PANTHER" id="PTHR24421:SF10">
    <property type="entry name" value="NITRATE_NITRITE SENSOR PROTEIN NARQ"/>
    <property type="match status" value="1"/>
</dbReference>
<evidence type="ECO:0000313" key="14">
    <source>
        <dbReference type="Proteomes" id="UP001596189"/>
    </source>
</evidence>
<keyword evidence="6 13" id="KW-0418">Kinase</keyword>
<keyword evidence="4" id="KW-0808">Transferase</keyword>
<dbReference type="Gene3D" id="3.30.565.10">
    <property type="entry name" value="Histidine kinase-like ATPase, C-terminal domain"/>
    <property type="match status" value="1"/>
</dbReference>
<evidence type="ECO:0000256" key="4">
    <source>
        <dbReference type="ARBA" id="ARBA00022679"/>
    </source>
</evidence>
<feature type="transmembrane region" description="Helical" evidence="9">
    <location>
        <begin position="39"/>
        <end position="57"/>
    </location>
</feature>
<dbReference type="InterPro" id="IPR055558">
    <property type="entry name" value="DUF7134"/>
</dbReference>
<proteinExistence type="predicted"/>
<protein>
    <recommendedName>
        <fullName evidence="2">histidine kinase</fullName>
        <ecNumber evidence="2">2.7.13.3</ecNumber>
    </recommendedName>
</protein>
<comment type="caution">
    <text evidence="13">The sequence shown here is derived from an EMBL/GenBank/DDBJ whole genome shotgun (WGS) entry which is preliminary data.</text>
</comment>
<evidence type="ECO:0000256" key="9">
    <source>
        <dbReference type="SAM" id="Phobius"/>
    </source>
</evidence>
<dbReference type="Pfam" id="PF02518">
    <property type="entry name" value="HATPase_c"/>
    <property type="match status" value="1"/>
</dbReference>
<feature type="domain" description="Signal transduction histidine kinase subgroup 3 dimerisation and phosphoacceptor" evidence="11">
    <location>
        <begin position="130"/>
        <end position="195"/>
    </location>
</feature>
<evidence type="ECO:0000259" key="12">
    <source>
        <dbReference type="Pfam" id="PF23539"/>
    </source>
</evidence>
<keyword evidence="9" id="KW-0472">Membrane</keyword>
<dbReference type="CDD" id="cd16917">
    <property type="entry name" value="HATPase_UhpB-NarQ-NarX-like"/>
    <property type="match status" value="1"/>
</dbReference>
<keyword evidence="9" id="KW-0812">Transmembrane</keyword>
<feature type="domain" description="Histidine kinase/HSP90-like ATPase" evidence="10">
    <location>
        <begin position="242"/>
        <end position="322"/>
    </location>
</feature>
<dbReference type="EC" id="2.7.13.3" evidence="2"/>
<keyword evidence="3" id="KW-0597">Phosphoprotein</keyword>
<keyword evidence="14" id="KW-1185">Reference proteome</keyword>
<dbReference type="Gene3D" id="1.20.5.1930">
    <property type="match status" value="1"/>
</dbReference>
<dbReference type="RefSeq" id="WP_345714970.1">
    <property type="nucleotide sequence ID" value="NZ_JBHSRD010000004.1"/>
</dbReference>
<dbReference type="SUPFAM" id="SSF55874">
    <property type="entry name" value="ATPase domain of HSP90 chaperone/DNA topoisomerase II/histidine kinase"/>
    <property type="match status" value="1"/>
</dbReference>
<dbReference type="Pfam" id="PF07730">
    <property type="entry name" value="HisKA_3"/>
    <property type="match status" value="1"/>
</dbReference>
<evidence type="ECO:0000259" key="10">
    <source>
        <dbReference type="Pfam" id="PF02518"/>
    </source>
</evidence>
<evidence type="ECO:0000256" key="1">
    <source>
        <dbReference type="ARBA" id="ARBA00000085"/>
    </source>
</evidence>
<evidence type="ECO:0000256" key="5">
    <source>
        <dbReference type="ARBA" id="ARBA00022741"/>
    </source>
</evidence>
<gene>
    <name evidence="13" type="ORF">ACFQDO_14460</name>
</gene>
<reference evidence="14" key="1">
    <citation type="journal article" date="2019" name="Int. J. Syst. Evol. Microbiol.">
        <title>The Global Catalogue of Microorganisms (GCM) 10K type strain sequencing project: providing services to taxonomists for standard genome sequencing and annotation.</title>
        <authorList>
            <consortium name="The Broad Institute Genomics Platform"/>
            <consortium name="The Broad Institute Genome Sequencing Center for Infectious Disease"/>
            <person name="Wu L."/>
            <person name="Ma J."/>
        </authorList>
    </citation>
    <scope>NUCLEOTIDE SEQUENCE [LARGE SCALE GENOMIC DNA]</scope>
    <source>
        <strain evidence="14">KACC 14249</strain>
    </source>
</reference>
<name>A0ABW1JG42_9ACTN</name>
<dbReference type="InterPro" id="IPR050482">
    <property type="entry name" value="Sensor_HK_TwoCompSys"/>
</dbReference>
<sequence>MAVAATVLAAGGLAWRRSHPVRSFAAMLSGCLVVSLTDHYIGLLSLLFLVSLYSLAAHGRRRDGLIGLGAGITSFVSLALLDVPDLGTSVLLQSLALLVAAWALGDAIRSRREQQRVQERELVESAVAEERLRVARELHDVVAHSMSLIAVQAGVGAHVIHSDVTAAEQALEIIAETSRRALEQTRSMLGMLRENSGDGTRPPTQGLGDLPSLVDDLRAAGLLVQLTVPSVLPDLGAAGSLAAYRIVQESLTNVIKHSTATAATVTLRDSSVGLAIEVIDPGPGRSNPGPGSGHGLLGLAERVRLLDGTLDAGVHGTGFRVYAVLTLGSAR</sequence>
<accession>A0ABW1JG42</accession>
<evidence type="ECO:0000256" key="2">
    <source>
        <dbReference type="ARBA" id="ARBA00012438"/>
    </source>
</evidence>
<evidence type="ECO:0000259" key="11">
    <source>
        <dbReference type="Pfam" id="PF07730"/>
    </source>
</evidence>
<dbReference type="Pfam" id="PF23539">
    <property type="entry name" value="DUF7134"/>
    <property type="match status" value="1"/>
</dbReference>